<gene>
    <name evidence="1" type="ORF">BXZ70DRAFT_892573</name>
</gene>
<dbReference type="OrthoDB" id="3981028at2759"/>
<keyword evidence="2" id="KW-1185">Reference proteome</keyword>
<evidence type="ECO:0000313" key="2">
    <source>
        <dbReference type="Proteomes" id="UP000813824"/>
    </source>
</evidence>
<protein>
    <submittedName>
        <fullName evidence="1">Uncharacterized protein</fullName>
    </submittedName>
</protein>
<comment type="caution">
    <text evidence="1">The sequence shown here is derived from an EMBL/GenBank/DDBJ whole genome shotgun (WGS) entry which is preliminary data.</text>
</comment>
<name>A0A8K0XQ74_9AGAR</name>
<dbReference type="AlphaFoldDB" id="A0A8K0XQ74"/>
<proteinExistence type="predicted"/>
<dbReference type="Proteomes" id="UP000813824">
    <property type="component" value="Unassembled WGS sequence"/>
</dbReference>
<organism evidence="1 2">
    <name type="scientific">Cristinia sonorae</name>
    <dbReference type="NCBI Taxonomy" id="1940300"/>
    <lineage>
        <taxon>Eukaryota</taxon>
        <taxon>Fungi</taxon>
        <taxon>Dikarya</taxon>
        <taxon>Basidiomycota</taxon>
        <taxon>Agaricomycotina</taxon>
        <taxon>Agaricomycetes</taxon>
        <taxon>Agaricomycetidae</taxon>
        <taxon>Agaricales</taxon>
        <taxon>Pleurotineae</taxon>
        <taxon>Stephanosporaceae</taxon>
        <taxon>Cristinia</taxon>
    </lineage>
</organism>
<reference evidence="1" key="1">
    <citation type="journal article" date="2021" name="New Phytol.">
        <title>Evolutionary innovations through gain and loss of genes in the ectomycorrhizal Boletales.</title>
        <authorList>
            <person name="Wu G."/>
            <person name="Miyauchi S."/>
            <person name="Morin E."/>
            <person name="Kuo A."/>
            <person name="Drula E."/>
            <person name="Varga T."/>
            <person name="Kohler A."/>
            <person name="Feng B."/>
            <person name="Cao Y."/>
            <person name="Lipzen A."/>
            <person name="Daum C."/>
            <person name="Hundley H."/>
            <person name="Pangilinan J."/>
            <person name="Johnson J."/>
            <person name="Barry K."/>
            <person name="LaButti K."/>
            <person name="Ng V."/>
            <person name="Ahrendt S."/>
            <person name="Min B."/>
            <person name="Choi I.G."/>
            <person name="Park H."/>
            <person name="Plett J.M."/>
            <person name="Magnuson J."/>
            <person name="Spatafora J.W."/>
            <person name="Nagy L.G."/>
            <person name="Henrissat B."/>
            <person name="Grigoriev I.V."/>
            <person name="Yang Z.L."/>
            <person name="Xu J."/>
            <person name="Martin F.M."/>
        </authorList>
    </citation>
    <scope>NUCLEOTIDE SEQUENCE</scope>
    <source>
        <strain evidence="1">KKN 215</strain>
    </source>
</reference>
<dbReference type="EMBL" id="JAEVFJ010000014">
    <property type="protein sequence ID" value="KAH8100976.1"/>
    <property type="molecule type" value="Genomic_DNA"/>
</dbReference>
<accession>A0A8K0XQ74</accession>
<sequence>MPTATATTHTVATTSSTIPLKTAASVSPSSSSTAATLRSLYPRAAKAFLHRDIVLTHSLLSSAFALISPPSLAAPEDSLSAHRRKWEVLRITFETTTYSSPPPSEDPEALPSSLRANQMLSPQSLVAAFHERSLQLFTPTSPLHKPSSTFLPARILVTLGLASLKLGCPDIGRGITEDWLARRGQGTIADDHDGYTKVLDLYCLQILPRLEEWDYAGDFLQYERELPQQSRDVCLFHHSLSTHALALSCSLSSRPPYLPLSPVRP</sequence>
<evidence type="ECO:0000313" key="1">
    <source>
        <dbReference type="EMBL" id="KAH8100976.1"/>
    </source>
</evidence>